<evidence type="ECO:0000313" key="3">
    <source>
        <dbReference type="Proteomes" id="UP000559626"/>
    </source>
</evidence>
<protein>
    <submittedName>
        <fullName evidence="2">Antitoxin VbhA family protein</fullName>
    </submittedName>
</protein>
<comment type="caution">
    <text evidence="2">The sequence shown here is derived from an EMBL/GenBank/DDBJ whole genome shotgun (WGS) entry which is preliminary data.</text>
</comment>
<feature type="region of interest" description="Disordered" evidence="1">
    <location>
        <begin position="70"/>
        <end position="99"/>
    </location>
</feature>
<dbReference type="Proteomes" id="UP000559626">
    <property type="component" value="Unassembled WGS sequence"/>
</dbReference>
<gene>
    <name evidence="2" type="ORF">HHL22_23175</name>
</gene>
<feature type="compositionally biased region" description="Low complexity" evidence="1">
    <location>
        <begin position="82"/>
        <end position="99"/>
    </location>
</feature>
<dbReference type="RefSeq" id="WP_169533820.1">
    <property type="nucleotide sequence ID" value="NZ_JABBGH010000006.1"/>
</dbReference>
<feature type="compositionally biased region" description="Basic and acidic residues" evidence="1">
    <location>
        <begin position="8"/>
        <end position="17"/>
    </location>
</feature>
<dbReference type="CDD" id="cd11586">
    <property type="entry name" value="VbhA_like"/>
    <property type="match status" value="1"/>
</dbReference>
<evidence type="ECO:0000256" key="1">
    <source>
        <dbReference type="SAM" id="MobiDB-lite"/>
    </source>
</evidence>
<dbReference type="EMBL" id="JABBGH010000006">
    <property type="protein sequence ID" value="NML68112.1"/>
    <property type="molecule type" value="Genomic_DNA"/>
</dbReference>
<dbReference type="AlphaFoldDB" id="A0A7Y0FPI9"/>
<proteinExistence type="predicted"/>
<accession>A0A7Y0FPI9</accession>
<dbReference type="InterPro" id="IPR033788">
    <property type="entry name" value="VbhA-like"/>
</dbReference>
<evidence type="ECO:0000313" key="2">
    <source>
        <dbReference type="EMBL" id="NML68112.1"/>
    </source>
</evidence>
<name>A0A7Y0FPI9_9BACT</name>
<organism evidence="2 3">
    <name type="scientific">Hymenobacter polaris</name>
    <dbReference type="NCBI Taxonomy" id="2682546"/>
    <lineage>
        <taxon>Bacteria</taxon>
        <taxon>Pseudomonadati</taxon>
        <taxon>Bacteroidota</taxon>
        <taxon>Cytophagia</taxon>
        <taxon>Cytophagales</taxon>
        <taxon>Hymenobacteraceae</taxon>
        <taxon>Hymenobacter</taxon>
    </lineage>
</organism>
<feature type="region of interest" description="Disordered" evidence="1">
    <location>
        <begin position="1"/>
        <end position="20"/>
    </location>
</feature>
<reference evidence="2 3" key="1">
    <citation type="submission" date="2020-04" db="EMBL/GenBank/DDBJ databases">
        <title>Hymenobacter polaris sp. nov., isolated from Arctic soil.</title>
        <authorList>
            <person name="Dahal R.H."/>
        </authorList>
    </citation>
    <scope>NUCLEOTIDE SEQUENCE [LARGE SCALE GENOMIC DNA]</scope>
    <source>
        <strain evidence="2 3">RP-2-7</strain>
    </source>
</reference>
<sequence>MDTLVKFGPKEATREQRQALSDRAAALNATQDRKLSPFAEQLSQRYINGELSLPEVNAQLDAHYQAQAQTPVPTRGDDGTLAVAPRPAPAVAKARSLSH</sequence>
<keyword evidence="3" id="KW-1185">Reference proteome</keyword>